<evidence type="ECO:0000256" key="2">
    <source>
        <dbReference type="ARBA" id="ARBA00022679"/>
    </source>
</evidence>
<dbReference type="PANTHER" id="PTHR21599">
    <property type="entry name" value="GLYCERATE KINASE"/>
    <property type="match status" value="1"/>
</dbReference>
<dbReference type="Gene3D" id="3.40.50.10350">
    <property type="entry name" value="Glycerate kinase, domain 1"/>
    <property type="match status" value="1"/>
</dbReference>
<dbReference type="Proteomes" id="UP000823635">
    <property type="component" value="Unassembled WGS sequence"/>
</dbReference>
<keyword evidence="2 4" id="KW-0808">Transferase</keyword>
<dbReference type="Gene3D" id="3.90.1510.10">
    <property type="entry name" value="Glycerate kinase, domain 2"/>
    <property type="match status" value="1"/>
</dbReference>
<evidence type="ECO:0000256" key="4">
    <source>
        <dbReference type="PIRNR" id="PIRNR006078"/>
    </source>
</evidence>
<dbReference type="PIRSF" id="PIRSF006078">
    <property type="entry name" value="GlxK"/>
    <property type="match status" value="1"/>
</dbReference>
<organism evidence="5 6">
    <name type="scientific">Candidatus Egerieousia excrementavium</name>
    <dbReference type="NCBI Taxonomy" id="2840778"/>
    <lineage>
        <taxon>Bacteria</taxon>
        <taxon>Pseudomonadati</taxon>
        <taxon>Bacteroidota</taxon>
        <taxon>Bacteroidia</taxon>
        <taxon>Bacteroidales</taxon>
        <taxon>Candidatus Egerieousia</taxon>
    </lineage>
</organism>
<sequence length="403" mass="42438">MERIFKKSGKILLAVDKFKGSLTSLEAESAIEEGILDSAGMDGGPFGCVPDIVKLPMADGGDGSLEAVSAVWGPSCRRIRCRITGPLGEPAETEFLISGERAFIEMAKVCGLVMVSESERNPLNTTTYGLGETMLEAYGAGARQIFVSIGGSATNDCGAGMMQALGYEFLDSEGEVLGIPVSGRDLVRIKRVLPGGNILAGCNITAICDVTNPLLGDNGATMVYGRQKGADDAGLALLEAGMGNFSAAALCSLRGREADPDFPGAGAAGGVGFALKYFAGATLLKGEEFFMELTGIEALVADADLVVGGEGSIDSQSFYGKLVSWLYALCRKYNKPLVLFCGVNKSRFSAPDCRIFALNDIENDVSRCISHACRLLRKRACMAFSNEMKGLCQKSEGSSLSRV</sequence>
<dbReference type="PANTHER" id="PTHR21599:SF0">
    <property type="entry name" value="GLYCERATE KINASE"/>
    <property type="match status" value="1"/>
</dbReference>
<reference evidence="5" key="2">
    <citation type="journal article" date="2021" name="PeerJ">
        <title>Extensive microbial diversity within the chicken gut microbiome revealed by metagenomics and culture.</title>
        <authorList>
            <person name="Gilroy R."/>
            <person name="Ravi A."/>
            <person name="Getino M."/>
            <person name="Pursley I."/>
            <person name="Horton D.L."/>
            <person name="Alikhan N.F."/>
            <person name="Baker D."/>
            <person name="Gharbi K."/>
            <person name="Hall N."/>
            <person name="Watson M."/>
            <person name="Adriaenssens E.M."/>
            <person name="Foster-Nyarko E."/>
            <person name="Jarju S."/>
            <person name="Secka A."/>
            <person name="Antonio M."/>
            <person name="Oren A."/>
            <person name="Chaudhuri R.R."/>
            <person name="La Ragione R."/>
            <person name="Hildebrand F."/>
            <person name="Pallen M.J."/>
        </authorList>
    </citation>
    <scope>NUCLEOTIDE SEQUENCE</scope>
    <source>
        <strain evidence="5">15467</strain>
    </source>
</reference>
<dbReference type="NCBIfam" id="TIGR00045">
    <property type="entry name" value="glycerate kinase"/>
    <property type="match status" value="1"/>
</dbReference>
<dbReference type="AlphaFoldDB" id="A0A9D9DNL9"/>
<gene>
    <name evidence="5" type="ORF">IAC68_05605</name>
</gene>
<dbReference type="GO" id="GO:0008887">
    <property type="term" value="F:glycerate kinase activity"/>
    <property type="evidence" value="ECO:0007669"/>
    <property type="project" value="UniProtKB-UniRule"/>
</dbReference>
<evidence type="ECO:0000256" key="1">
    <source>
        <dbReference type="ARBA" id="ARBA00006284"/>
    </source>
</evidence>
<evidence type="ECO:0000313" key="5">
    <source>
        <dbReference type="EMBL" id="MBO8429385.1"/>
    </source>
</evidence>
<comment type="similarity">
    <text evidence="1 4">Belongs to the glycerate kinase type-1 family.</text>
</comment>
<dbReference type="SUPFAM" id="SSF110738">
    <property type="entry name" value="Glycerate kinase I"/>
    <property type="match status" value="1"/>
</dbReference>
<dbReference type="InterPro" id="IPR036129">
    <property type="entry name" value="Glycerate_kinase_sf"/>
</dbReference>
<evidence type="ECO:0000256" key="3">
    <source>
        <dbReference type="ARBA" id="ARBA00022777"/>
    </source>
</evidence>
<dbReference type="EMBL" id="JADINB010000126">
    <property type="protein sequence ID" value="MBO8429385.1"/>
    <property type="molecule type" value="Genomic_DNA"/>
</dbReference>
<dbReference type="InterPro" id="IPR018193">
    <property type="entry name" value="Glyc_kinase_flavodox-like_fold"/>
</dbReference>
<accession>A0A9D9DNL9</accession>
<comment type="caution">
    <text evidence="5">The sequence shown here is derived from an EMBL/GenBank/DDBJ whole genome shotgun (WGS) entry which is preliminary data.</text>
</comment>
<reference evidence="5" key="1">
    <citation type="submission" date="2020-10" db="EMBL/GenBank/DDBJ databases">
        <authorList>
            <person name="Gilroy R."/>
        </authorList>
    </citation>
    <scope>NUCLEOTIDE SEQUENCE</scope>
    <source>
        <strain evidence="5">15467</strain>
    </source>
</reference>
<protein>
    <submittedName>
        <fullName evidence="5">Glycerate kinase</fullName>
    </submittedName>
</protein>
<dbReference type="GO" id="GO:0031388">
    <property type="term" value="P:organic acid phosphorylation"/>
    <property type="evidence" value="ECO:0007669"/>
    <property type="project" value="UniProtKB-UniRule"/>
</dbReference>
<evidence type="ECO:0000313" key="6">
    <source>
        <dbReference type="Proteomes" id="UP000823635"/>
    </source>
</evidence>
<dbReference type="Pfam" id="PF02595">
    <property type="entry name" value="Gly_kinase"/>
    <property type="match status" value="1"/>
</dbReference>
<dbReference type="InterPro" id="IPR004381">
    <property type="entry name" value="Glycerate_kinase"/>
</dbReference>
<proteinExistence type="inferred from homology"/>
<dbReference type="InterPro" id="IPR018197">
    <property type="entry name" value="Glycerate_kinase_RE-like"/>
</dbReference>
<keyword evidence="3 4" id="KW-0418">Kinase</keyword>
<name>A0A9D9DNL9_9BACT</name>